<dbReference type="InterPro" id="IPR036305">
    <property type="entry name" value="RGS_sf"/>
</dbReference>
<dbReference type="Pfam" id="PF00615">
    <property type="entry name" value="RGS"/>
    <property type="match status" value="1"/>
</dbReference>
<evidence type="ECO:0000313" key="3">
    <source>
        <dbReference type="Proteomes" id="UP000820818"/>
    </source>
</evidence>
<reference evidence="2 3" key="1">
    <citation type="submission" date="2022-05" db="EMBL/GenBank/DDBJ databases">
        <title>A multi-omics perspective on studying reproductive biology in Daphnia sinensis.</title>
        <authorList>
            <person name="Jia J."/>
        </authorList>
    </citation>
    <scope>NUCLEOTIDE SEQUENCE [LARGE SCALE GENOMIC DNA]</scope>
    <source>
        <strain evidence="2 3">WSL</strain>
    </source>
</reference>
<proteinExistence type="predicted"/>
<dbReference type="PANTHER" id="PTHR10845:SF259">
    <property type="entry name" value="RGS DOMAIN-CONTAINING PROTEIN-RELATED"/>
    <property type="match status" value="1"/>
</dbReference>
<dbReference type="Proteomes" id="UP000820818">
    <property type="component" value="Linkage Group LG3"/>
</dbReference>
<dbReference type="SMART" id="SM00315">
    <property type="entry name" value="RGS"/>
    <property type="match status" value="1"/>
</dbReference>
<dbReference type="Gene3D" id="1.10.167.10">
    <property type="entry name" value="Regulator of G-protein Signalling 4, domain 2"/>
    <property type="match status" value="1"/>
</dbReference>
<dbReference type="Gene3D" id="1.10.196.10">
    <property type="match status" value="1"/>
</dbReference>
<evidence type="ECO:0000313" key="2">
    <source>
        <dbReference type="EMBL" id="KAI9560925.1"/>
    </source>
</evidence>
<dbReference type="PROSITE" id="PS50132">
    <property type="entry name" value="RGS"/>
    <property type="match status" value="1"/>
</dbReference>
<dbReference type="InterPro" id="IPR024066">
    <property type="entry name" value="RGS_subdom1/3"/>
</dbReference>
<dbReference type="InterPro" id="IPR016137">
    <property type="entry name" value="RGS"/>
</dbReference>
<gene>
    <name evidence="2" type="ORF">GHT06_011881</name>
</gene>
<organism evidence="2 3">
    <name type="scientific">Daphnia sinensis</name>
    <dbReference type="NCBI Taxonomy" id="1820382"/>
    <lineage>
        <taxon>Eukaryota</taxon>
        <taxon>Metazoa</taxon>
        <taxon>Ecdysozoa</taxon>
        <taxon>Arthropoda</taxon>
        <taxon>Crustacea</taxon>
        <taxon>Branchiopoda</taxon>
        <taxon>Diplostraca</taxon>
        <taxon>Cladocera</taxon>
        <taxon>Anomopoda</taxon>
        <taxon>Daphniidae</taxon>
        <taxon>Daphnia</taxon>
        <taxon>Daphnia similis group</taxon>
    </lineage>
</organism>
<dbReference type="PANTHER" id="PTHR10845">
    <property type="entry name" value="REGULATOR OF G PROTEIN SIGNALING"/>
    <property type="match status" value="1"/>
</dbReference>
<comment type="caution">
    <text evidence="2">The sequence shown here is derived from an EMBL/GenBank/DDBJ whole genome shotgun (WGS) entry which is preliminary data.</text>
</comment>
<dbReference type="FunFam" id="1.10.167.10:FF:000001">
    <property type="entry name" value="Putative regulator of g-protein signaling 12"/>
    <property type="match status" value="1"/>
</dbReference>
<dbReference type="InterPro" id="IPR044926">
    <property type="entry name" value="RGS_subdomain_2"/>
</dbReference>
<feature type="domain" description="RGS" evidence="1">
    <location>
        <begin position="94"/>
        <end position="211"/>
    </location>
</feature>
<keyword evidence="3" id="KW-1185">Reference proteome</keyword>
<dbReference type="AlphaFoldDB" id="A0AAD5PZC7"/>
<dbReference type="SUPFAM" id="SSF48097">
    <property type="entry name" value="Regulator of G-protein signaling, RGS"/>
    <property type="match status" value="1"/>
</dbReference>
<sequence>MIITKQGHYQDFLDDSKSVKHLLIGSLTGLLFCESCDVQRELVNNLNNETKSFFFQHFERSKMRLLNLKTGSLRLRSTEPIVPQPEEAQKWSESFSALMASKYGSALYHAFLLREFSNENLEFWLAVEEYKHSNPQDMEAKANEIYNEFVADKAAKQVNLDAETRLTTLNNVQSKIIDQHTFDHAQRRAHHMMERDSYLRFLQSRLFLELAYPERF</sequence>
<protein>
    <recommendedName>
        <fullName evidence="1">RGS domain-containing protein</fullName>
    </recommendedName>
</protein>
<name>A0AAD5PZC7_9CRUS</name>
<evidence type="ECO:0000259" key="1">
    <source>
        <dbReference type="PROSITE" id="PS50132"/>
    </source>
</evidence>
<accession>A0AAD5PZC7</accession>
<dbReference type="EMBL" id="WJBH02000003">
    <property type="protein sequence ID" value="KAI9560925.1"/>
    <property type="molecule type" value="Genomic_DNA"/>
</dbReference>
<dbReference type="PRINTS" id="PR01301">
    <property type="entry name" value="RGSPROTEIN"/>
</dbReference>